<dbReference type="InterPro" id="IPR031160">
    <property type="entry name" value="F_BAR_dom"/>
</dbReference>
<dbReference type="HOGENOM" id="CLU_038196_0_0_1"/>
<evidence type="ECO:0000256" key="1">
    <source>
        <dbReference type="PROSITE-ProRule" id="PRU01077"/>
    </source>
</evidence>
<dbReference type="GeneID" id="20229929"/>
<dbReference type="InterPro" id="IPR027267">
    <property type="entry name" value="AH/BAR_dom_sf"/>
</dbReference>
<keyword evidence="1 2" id="KW-0175">Coiled coil</keyword>
<sequence>MGEARKTFNNSFWGEDFTSSHGFDTLLNRLLDGKALCKDMETYLKARSKLELEYSKNLSKLNQSLKFKGVVGQLEYSWDTFREELVQMTKVHEDSGRYFHELDTETRRFIDENSMKRKEISERTKKSHQQKITLYNKTQSLQKTYFQKCKESDTASDTYALLHQGVTTTTKELDKARGNSEKAQENAQKAEDAYKSSVHTLDVARRQWEDDMSLACQAFQTMEEERINYLRDLMWTCSNLDSQMALEKDDSCERVRQMLDTCDITQDIKTFIDGFQTGSSRPLPIPYENFYKKMTPL</sequence>
<protein>
    <recommendedName>
        <fullName evidence="3">F-BAR domain-containing protein</fullName>
    </recommendedName>
</protein>
<gene>
    <name evidence="4" type="ORF">LOTGIDRAFT_105043</name>
</gene>
<dbReference type="Proteomes" id="UP000030746">
    <property type="component" value="Unassembled WGS sequence"/>
</dbReference>
<evidence type="ECO:0000313" key="5">
    <source>
        <dbReference type="Proteomes" id="UP000030746"/>
    </source>
</evidence>
<dbReference type="SMART" id="SM00055">
    <property type="entry name" value="FCH"/>
    <property type="match status" value="1"/>
</dbReference>
<feature type="coiled-coil region" evidence="2">
    <location>
        <begin position="166"/>
        <end position="193"/>
    </location>
</feature>
<dbReference type="Pfam" id="PF00611">
    <property type="entry name" value="FCH"/>
    <property type="match status" value="1"/>
</dbReference>
<dbReference type="InterPro" id="IPR001060">
    <property type="entry name" value="FCH_dom"/>
</dbReference>
<dbReference type="GO" id="GO:0005886">
    <property type="term" value="C:plasma membrane"/>
    <property type="evidence" value="ECO:0007669"/>
    <property type="project" value="TreeGrafter"/>
</dbReference>
<dbReference type="SUPFAM" id="SSF103657">
    <property type="entry name" value="BAR/IMD domain-like"/>
    <property type="match status" value="1"/>
</dbReference>
<dbReference type="GO" id="GO:0030041">
    <property type="term" value="P:actin filament polymerization"/>
    <property type="evidence" value="ECO:0007669"/>
    <property type="project" value="TreeGrafter"/>
</dbReference>
<dbReference type="KEGG" id="lgi:LOTGIDRAFT_105043"/>
<dbReference type="Gene3D" id="1.20.1270.60">
    <property type="entry name" value="Arfaptin homology (AH) domain/BAR domain"/>
    <property type="match status" value="1"/>
</dbReference>
<dbReference type="PROSITE" id="PS51741">
    <property type="entry name" value="F_BAR"/>
    <property type="match status" value="1"/>
</dbReference>
<dbReference type="STRING" id="225164.V4AFU0"/>
<dbReference type="EMBL" id="KB201890">
    <property type="protein sequence ID" value="ESO94005.1"/>
    <property type="molecule type" value="Genomic_DNA"/>
</dbReference>
<evidence type="ECO:0000259" key="3">
    <source>
        <dbReference type="PROSITE" id="PS51741"/>
    </source>
</evidence>
<dbReference type="PANTHER" id="PTHR23065">
    <property type="entry name" value="PROLINE-SERINE-THREONINE PHOSPHATASE INTERACTING PROTEIN 1"/>
    <property type="match status" value="1"/>
</dbReference>
<dbReference type="PANTHER" id="PTHR23065:SF61">
    <property type="entry name" value="PROLINE-SERINE-THREONINE PHOSPHATASE-INTERACTING PROTEIN 2-LIKE"/>
    <property type="match status" value="1"/>
</dbReference>
<accession>V4AFU0</accession>
<organism evidence="4 5">
    <name type="scientific">Lottia gigantea</name>
    <name type="common">Giant owl limpet</name>
    <dbReference type="NCBI Taxonomy" id="225164"/>
    <lineage>
        <taxon>Eukaryota</taxon>
        <taxon>Metazoa</taxon>
        <taxon>Spiralia</taxon>
        <taxon>Lophotrochozoa</taxon>
        <taxon>Mollusca</taxon>
        <taxon>Gastropoda</taxon>
        <taxon>Patellogastropoda</taxon>
        <taxon>Lottioidea</taxon>
        <taxon>Lottiidae</taxon>
        <taxon>Lottia</taxon>
    </lineage>
</organism>
<dbReference type="CTD" id="20229929"/>
<name>V4AFU0_LOTGI</name>
<dbReference type="RefSeq" id="XP_009055615.1">
    <property type="nucleotide sequence ID" value="XM_009057367.1"/>
</dbReference>
<dbReference type="AlphaFoldDB" id="V4AFU0"/>
<feature type="domain" description="F-BAR" evidence="3">
    <location>
        <begin position="11"/>
        <end position="267"/>
    </location>
</feature>
<proteinExistence type="predicted"/>
<dbReference type="GO" id="GO:0005737">
    <property type="term" value="C:cytoplasm"/>
    <property type="evidence" value="ECO:0007669"/>
    <property type="project" value="TreeGrafter"/>
</dbReference>
<evidence type="ECO:0000256" key="2">
    <source>
        <dbReference type="SAM" id="Coils"/>
    </source>
</evidence>
<keyword evidence="5" id="KW-1185">Reference proteome</keyword>
<evidence type="ECO:0000313" key="4">
    <source>
        <dbReference type="EMBL" id="ESO94005.1"/>
    </source>
</evidence>
<dbReference type="GO" id="GO:0005884">
    <property type="term" value="C:actin filament"/>
    <property type="evidence" value="ECO:0007669"/>
    <property type="project" value="TreeGrafter"/>
</dbReference>
<reference evidence="4 5" key="1">
    <citation type="journal article" date="2013" name="Nature">
        <title>Insights into bilaterian evolution from three spiralian genomes.</title>
        <authorList>
            <person name="Simakov O."/>
            <person name="Marletaz F."/>
            <person name="Cho S.J."/>
            <person name="Edsinger-Gonzales E."/>
            <person name="Havlak P."/>
            <person name="Hellsten U."/>
            <person name="Kuo D.H."/>
            <person name="Larsson T."/>
            <person name="Lv J."/>
            <person name="Arendt D."/>
            <person name="Savage R."/>
            <person name="Osoegawa K."/>
            <person name="de Jong P."/>
            <person name="Grimwood J."/>
            <person name="Chapman J.A."/>
            <person name="Shapiro H."/>
            <person name="Aerts A."/>
            <person name="Otillar R.P."/>
            <person name="Terry A.Y."/>
            <person name="Boore J.L."/>
            <person name="Grigoriev I.V."/>
            <person name="Lindberg D.R."/>
            <person name="Seaver E.C."/>
            <person name="Weisblat D.A."/>
            <person name="Putnam N.H."/>
            <person name="Rokhsar D.S."/>
        </authorList>
    </citation>
    <scope>NUCLEOTIDE SEQUENCE [LARGE SCALE GENOMIC DNA]</scope>
</reference>
<dbReference type="GO" id="GO:0051015">
    <property type="term" value="F:actin filament binding"/>
    <property type="evidence" value="ECO:0007669"/>
    <property type="project" value="TreeGrafter"/>
</dbReference>
<dbReference type="OrthoDB" id="10255964at2759"/>
<dbReference type="OMA" id="KNYEARC"/>